<dbReference type="EMBL" id="LDRX01000015">
    <property type="protein sequence ID" value="KTS84456.1"/>
    <property type="molecule type" value="Genomic_DNA"/>
</dbReference>
<protein>
    <submittedName>
        <fullName evidence="1">Uncharacterized protein</fullName>
    </submittedName>
</protein>
<gene>
    <name evidence="1" type="ORF">NS115_03765</name>
</gene>
<name>A0ACC4ZZF2_9BACL</name>
<organism evidence="1 2">
    <name type="scientific">Paenibacillus jamilae</name>
    <dbReference type="NCBI Taxonomy" id="114136"/>
    <lineage>
        <taxon>Bacteria</taxon>
        <taxon>Bacillati</taxon>
        <taxon>Bacillota</taxon>
        <taxon>Bacilli</taxon>
        <taxon>Bacillales</taxon>
        <taxon>Paenibacillaceae</taxon>
        <taxon>Paenibacillus</taxon>
    </lineage>
</organism>
<accession>A0ACC4ZZF2</accession>
<keyword evidence="2" id="KW-1185">Reference proteome</keyword>
<reference evidence="1 2" key="1">
    <citation type="journal article" date="2016" name="Front. Microbiol.">
        <title>Genomic Resource of Rice Seed Associated Bacteria.</title>
        <authorList>
            <person name="Midha S."/>
            <person name="Bansal K."/>
            <person name="Sharma S."/>
            <person name="Kumar N."/>
            <person name="Patil P.P."/>
            <person name="Chaudhry V."/>
            <person name="Patil P.B."/>
        </authorList>
    </citation>
    <scope>NUCLEOTIDE SEQUENCE [LARGE SCALE GENOMIC DNA]</scope>
    <source>
        <strain evidence="1 2">NS115</strain>
    </source>
</reference>
<comment type="caution">
    <text evidence="1">The sequence shown here is derived from an EMBL/GenBank/DDBJ whole genome shotgun (WGS) entry which is preliminary data.</text>
</comment>
<proteinExistence type="predicted"/>
<evidence type="ECO:0000313" key="2">
    <source>
        <dbReference type="Proteomes" id="UP000074866"/>
    </source>
</evidence>
<sequence>MSNVTTIYAGRFTGDYKTAFAAAVYELLAVQDMPVNFRISAVEVLTEAYYEQTGERPSTEMLSLLADFILRDDLSDRDPDKVTKKEYPFLSKDQIKTRGGREFASDNMARYTSDIKHKLNGKRASISRECVGRA</sequence>
<dbReference type="Proteomes" id="UP000074866">
    <property type="component" value="Unassembled WGS sequence"/>
</dbReference>
<evidence type="ECO:0000313" key="1">
    <source>
        <dbReference type="EMBL" id="KTS84456.1"/>
    </source>
</evidence>